<evidence type="ECO:0000313" key="2">
    <source>
        <dbReference type="Proteomes" id="UP000521943"/>
    </source>
</evidence>
<accession>A0A8H6HZJ0</accession>
<protein>
    <submittedName>
        <fullName evidence="1">Uncharacterized protein</fullName>
    </submittedName>
</protein>
<evidence type="ECO:0000313" key="1">
    <source>
        <dbReference type="EMBL" id="KAF6754651.1"/>
    </source>
</evidence>
<proteinExistence type="predicted"/>
<dbReference type="AlphaFoldDB" id="A0A8H6HZJ0"/>
<name>A0A8H6HZJ0_9AGAR</name>
<sequence length="223" mass="24509">MALVHIQGAYPYIREVHSYIDERRRESMRALDWKGLLGGTGVGGIGLGTGGVGERKSASRLDYRVYLEAMTCILSLTIRLRARITIEKARFIQAIYRAGRPAKCPWARSGGNLWAKPEESLRRTLELGMISPAGEFDGKPGRDRGETQGLAWIPPDAKFEAMPCVLINCSRAENIIGYGVTANIAASHEFAAARGSIPRTRIFVLCHESGRALLYNTITSKST</sequence>
<organism evidence="1 2">
    <name type="scientific">Ephemerocybe angulata</name>
    <dbReference type="NCBI Taxonomy" id="980116"/>
    <lineage>
        <taxon>Eukaryota</taxon>
        <taxon>Fungi</taxon>
        <taxon>Dikarya</taxon>
        <taxon>Basidiomycota</taxon>
        <taxon>Agaricomycotina</taxon>
        <taxon>Agaricomycetes</taxon>
        <taxon>Agaricomycetidae</taxon>
        <taxon>Agaricales</taxon>
        <taxon>Agaricineae</taxon>
        <taxon>Psathyrellaceae</taxon>
        <taxon>Ephemerocybe</taxon>
    </lineage>
</organism>
<dbReference type="EMBL" id="JACGCI010000033">
    <property type="protein sequence ID" value="KAF6754651.1"/>
    <property type="molecule type" value="Genomic_DNA"/>
</dbReference>
<gene>
    <name evidence="1" type="ORF">DFP72DRAFT_848053</name>
</gene>
<keyword evidence="2" id="KW-1185">Reference proteome</keyword>
<comment type="caution">
    <text evidence="1">The sequence shown here is derived from an EMBL/GenBank/DDBJ whole genome shotgun (WGS) entry which is preliminary data.</text>
</comment>
<dbReference type="Proteomes" id="UP000521943">
    <property type="component" value="Unassembled WGS sequence"/>
</dbReference>
<reference evidence="1 2" key="1">
    <citation type="submission" date="2020-07" db="EMBL/GenBank/DDBJ databases">
        <title>Comparative genomics of pyrophilous fungi reveals a link between fire events and developmental genes.</title>
        <authorList>
            <consortium name="DOE Joint Genome Institute"/>
            <person name="Steindorff A.S."/>
            <person name="Carver A."/>
            <person name="Calhoun S."/>
            <person name="Stillman K."/>
            <person name="Liu H."/>
            <person name="Lipzen A."/>
            <person name="Pangilinan J."/>
            <person name="Labutti K."/>
            <person name="Bruns T.D."/>
            <person name="Grigoriev I.V."/>
        </authorList>
    </citation>
    <scope>NUCLEOTIDE SEQUENCE [LARGE SCALE GENOMIC DNA]</scope>
    <source>
        <strain evidence="1 2">CBS 144469</strain>
    </source>
</reference>